<accession>A0A314KN39</accession>
<dbReference type="InterPro" id="IPR004255">
    <property type="entry name" value="O-acyltransferase_WSD1_N"/>
</dbReference>
<organism evidence="8 9">
    <name type="scientific">Nicotiana attenuata</name>
    <name type="common">Coyote tobacco</name>
    <dbReference type="NCBI Taxonomy" id="49451"/>
    <lineage>
        <taxon>Eukaryota</taxon>
        <taxon>Viridiplantae</taxon>
        <taxon>Streptophyta</taxon>
        <taxon>Embryophyta</taxon>
        <taxon>Tracheophyta</taxon>
        <taxon>Spermatophyta</taxon>
        <taxon>Magnoliopsida</taxon>
        <taxon>eudicotyledons</taxon>
        <taxon>Gunneridae</taxon>
        <taxon>Pentapetalae</taxon>
        <taxon>asterids</taxon>
        <taxon>lamiids</taxon>
        <taxon>Solanales</taxon>
        <taxon>Solanaceae</taxon>
        <taxon>Nicotianoideae</taxon>
        <taxon>Nicotianeae</taxon>
        <taxon>Nicotiana</taxon>
    </lineage>
</organism>
<dbReference type="Pfam" id="PF03007">
    <property type="entry name" value="WS_DGAT_cat"/>
    <property type="match status" value="1"/>
</dbReference>
<evidence type="ECO:0000313" key="8">
    <source>
        <dbReference type="EMBL" id="OIT30861.1"/>
    </source>
</evidence>
<dbReference type="GO" id="GO:0019432">
    <property type="term" value="P:triglyceride biosynthetic process"/>
    <property type="evidence" value="ECO:0007669"/>
    <property type="project" value="UniProtKB-UniPathway"/>
</dbReference>
<name>A0A314KN39_NICAT</name>
<evidence type="ECO:0000256" key="4">
    <source>
        <dbReference type="ARBA" id="ARBA00022679"/>
    </source>
</evidence>
<protein>
    <recommendedName>
        <fullName evidence="3">diacylglycerol O-acyltransferase</fullName>
        <ecNumber evidence="3">2.3.1.20</ecNumber>
    </recommendedName>
</protein>
<keyword evidence="5" id="KW-0012">Acyltransferase</keyword>
<dbReference type="Proteomes" id="UP000187609">
    <property type="component" value="Unassembled WGS sequence"/>
</dbReference>
<dbReference type="AlphaFoldDB" id="A0A314KN39"/>
<dbReference type="UniPathway" id="UPA00282"/>
<dbReference type="PANTHER" id="PTHR31650:SF41">
    <property type="entry name" value="O-ACYLTRANSFERASE WSD1-LIKE ISOFORM X1"/>
    <property type="match status" value="1"/>
</dbReference>
<dbReference type="InterPro" id="IPR023213">
    <property type="entry name" value="CAT-like_dom_sf"/>
</dbReference>
<evidence type="ECO:0000256" key="3">
    <source>
        <dbReference type="ARBA" id="ARBA00013244"/>
    </source>
</evidence>
<dbReference type="InterPro" id="IPR045034">
    <property type="entry name" value="O-acyltransferase_WSD1-like"/>
</dbReference>
<evidence type="ECO:0000256" key="5">
    <source>
        <dbReference type="ARBA" id="ARBA00023315"/>
    </source>
</evidence>
<comment type="caution">
    <text evidence="8">The sequence shown here is derived from an EMBL/GenBank/DDBJ whole genome shotgun (WGS) entry which is preliminary data.</text>
</comment>
<keyword evidence="4" id="KW-0808">Transferase</keyword>
<dbReference type="PANTHER" id="PTHR31650">
    <property type="entry name" value="O-ACYLTRANSFERASE (WSD1-LIKE) FAMILY PROTEIN"/>
    <property type="match status" value="1"/>
</dbReference>
<dbReference type="GO" id="GO:0004144">
    <property type="term" value="F:diacylglycerol O-acyltransferase activity"/>
    <property type="evidence" value="ECO:0007669"/>
    <property type="project" value="UniProtKB-EC"/>
</dbReference>
<evidence type="ECO:0000256" key="6">
    <source>
        <dbReference type="ARBA" id="ARBA00048109"/>
    </source>
</evidence>
<evidence type="ECO:0000256" key="1">
    <source>
        <dbReference type="ARBA" id="ARBA00004771"/>
    </source>
</evidence>
<reference evidence="8" key="1">
    <citation type="submission" date="2016-11" db="EMBL/GenBank/DDBJ databases">
        <title>The genome of Nicotiana attenuata.</title>
        <authorList>
            <person name="Xu S."/>
            <person name="Brockmoeller T."/>
            <person name="Gaquerel E."/>
            <person name="Navarro A."/>
            <person name="Kuhl H."/>
            <person name="Gase K."/>
            <person name="Ling Z."/>
            <person name="Zhou W."/>
            <person name="Kreitzer C."/>
            <person name="Stanke M."/>
            <person name="Tang H."/>
            <person name="Lyons E."/>
            <person name="Pandey P."/>
            <person name="Pandey S.P."/>
            <person name="Timmermann B."/>
            <person name="Baldwin I.T."/>
        </authorList>
    </citation>
    <scope>NUCLEOTIDE SEQUENCE [LARGE SCALE GENOMIC DNA]</scope>
    <source>
        <strain evidence="8">UT</strain>
    </source>
</reference>
<gene>
    <name evidence="8" type="primary">WSD1_2</name>
    <name evidence="8" type="ORF">A4A49_12101</name>
</gene>
<comment type="catalytic activity">
    <reaction evidence="6">
        <text>an acyl-CoA + a 1,2-diacyl-sn-glycerol = a triacyl-sn-glycerol + CoA</text>
        <dbReference type="Rhea" id="RHEA:10868"/>
        <dbReference type="ChEBI" id="CHEBI:17815"/>
        <dbReference type="ChEBI" id="CHEBI:57287"/>
        <dbReference type="ChEBI" id="CHEBI:58342"/>
        <dbReference type="ChEBI" id="CHEBI:64615"/>
        <dbReference type="EC" id="2.3.1.20"/>
    </reaction>
</comment>
<evidence type="ECO:0000259" key="7">
    <source>
        <dbReference type="Pfam" id="PF03007"/>
    </source>
</evidence>
<keyword evidence="9" id="KW-1185">Reference proteome</keyword>
<dbReference type="Gene3D" id="3.30.559.10">
    <property type="entry name" value="Chloramphenicol acetyltransferase-like domain"/>
    <property type="match status" value="1"/>
</dbReference>
<evidence type="ECO:0000256" key="2">
    <source>
        <dbReference type="ARBA" id="ARBA00005189"/>
    </source>
</evidence>
<proteinExistence type="predicted"/>
<comment type="pathway">
    <text evidence="2">Lipid metabolism.</text>
</comment>
<feature type="domain" description="O-acyltransferase WSD1-like N-terminal" evidence="7">
    <location>
        <begin position="66"/>
        <end position="243"/>
    </location>
</feature>
<dbReference type="SUPFAM" id="SSF52777">
    <property type="entry name" value="CoA-dependent acyltransferases"/>
    <property type="match status" value="1"/>
</dbReference>
<comment type="pathway">
    <text evidence="1">Glycerolipid metabolism; triacylglycerol biosynthesis.</text>
</comment>
<dbReference type="EC" id="2.3.1.20" evidence="3"/>
<dbReference type="STRING" id="49451.A0A314KN39"/>
<evidence type="ECO:0000313" key="9">
    <source>
        <dbReference type="Proteomes" id="UP000187609"/>
    </source>
</evidence>
<dbReference type="Gramene" id="OIT30861">
    <property type="protein sequence ID" value="OIT30861"/>
    <property type="gene ID" value="A4A49_12101"/>
</dbReference>
<sequence length="256" mass="28987">MTMTIERDEPLTPAGRLFVQPEMDQVINCAISVDDPFDIDAVKLEISNSILVKHPRFSSIMVKDSSGRERWRKTEVNVDDHFIIRREPLTDDPSISDEDAINEYLADLSVSTPLSLTKPLWEFHLLLAHKCAVLRLHHALGDGISLMSMFLSCCRRADDPNLRPTSQGIGTSTSSSNHKRLSLKKLMKMIWYTLVYVIEFGLRSLWLKDKKTVISGGAGVELWPRKLATAKFKIDDMKTVKKAISNAVVRDRSYSI</sequence>
<dbReference type="SMR" id="A0A314KN39"/>
<dbReference type="GO" id="GO:0005886">
    <property type="term" value="C:plasma membrane"/>
    <property type="evidence" value="ECO:0007669"/>
    <property type="project" value="TreeGrafter"/>
</dbReference>
<dbReference type="EMBL" id="MJEQ01001408">
    <property type="protein sequence ID" value="OIT30861.1"/>
    <property type="molecule type" value="Genomic_DNA"/>
</dbReference>